<reference evidence="1 2" key="1">
    <citation type="journal article" date="2013" name="Genome Announc.">
        <title>Genome Sequence of an Epidemic Isolate of Mycobacterium abscessus subsp. bolletii from Rio de Janeiro, Brazil.</title>
        <authorList>
            <person name="Davidson R.M."/>
            <person name="Reynolds P.R."/>
            <person name="Farias-Hesson E."/>
            <person name="Duarte R.S."/>
            <person name="Jackson M."/>
            <person name="Strong M."/>
        </authorList>
    </citation>
    <scope>NUCLEOTIDE SEQUENCE [LARGE SCALE GENOMIC DNA]</scope>
    <source>
        <strain evidence="1 2">CRM-0020</strain>
    </source>
</reference>
<protein>
    <submittedName>
        <fullName evidence="1">Pyrimidine dimer DNA glycosylase</fullName>
    </submittedName>
</protein>
<evidence type="ECO:0000313" key="1">
    <source>
        <dbReference type="EMBL" id="EPQ21842.1"/>
    </source>
</evidence>
<proteinExistence type="predicted"/>
<dbReference type="InterPro" id="IPR004260">
    <property type="entry name" value="Pyr-dimer_DNA_glycosylase"/>
</dbReference>
<dbReference type="AlphaFoldDB" id="A0A829HQL1"/>
<dbReference type="Pfam" id="PF03013">
    <property type="entry name" value="Pyr_excise"/>
    <property type="match status" value="1"/>
</dbReference>
<evidence type="ECO:0000313" key="2">
    <source>
        <dbReference type="Proteomes" id="UP000014969"/>
    </source>
</evidence>
<comment type="caution">
    <text evidence="1">The sequence shown here is derived from an EMBL/GenBank/DDBJ whole genome shotgun (WGS) entry which is preliminary data.</text>
</comment>
<sequence>MAVFGYREGMRLWSLHPGNLDAKGLVACWRETLLAQKVLQGRTRGYRNHPQLERFKSLDRPLAGIGAYLVGLVDEADRRGYRFNRELIDIPATVSEPLIDVHRGQLAYERWLLDTKLAQRDPDLLATNNPRRLRPHPIFRPVRGNIEDWERVLPTYPA</sequence>
<dbReference type="Proteomes" id="UP000014969">
    <property type="component" value="Unassembled WGS sequence"/>
</dbReference>
<organism evidence="1 2">
    <name type="scientific">Mycobacteroides abscessus subsp. bolletii CRM-0020</name>
    <dbReference type="NCBI Taxonomy" id="1306401"/>
    <lineage>
        <taxon>Bacteria</taxon>
        <taxon>Bacillati</taxon>
        <taxon>Actinomycetota</taxon>
        <taxon>Actinomycetes</taxon>
        <taxon>Mycobacteriales</taxon>
        <taxon>Mycobacteriaceae</taxon>
        <taxon>Mycobacteroides</taxon>
        <taxon>Mycobacteroides abscessus</taxon>
    </lineage>
</organism>
<name>A0A829HQL1_9MYCO</name>
<accession>A0A829HQL1</accession>
<dbReference type="EMBL" id="ATFQ01000026">
    <property type="protein sequence ID" value="EPQ21842.1"/>
    <property type="molecule type" value="Genomic_DNA"/>
</dbReference>
<gene>
    <name evidence="1" type="ORF">J108_16305</name>
</gene>